<dbReference type="PANTHER" id="PTHR43863">
    <property type="entry name" value="HYDROLASE, PUTATIVE (AFU_ORTHOLOGUE AFUA_1G03140)-RELATED"/>
    <property type="match status" value="1"/>
</dbReference>
<dbReference type="InterPro" id="IPR048395">
    <property type="entry name" value="Glyco_hydro_31_C"/>
</dbReference>
<accession>A0A9D1ZUY1</accession>
<dbReference type="SUPFAM" id="SSF51011">
    <property type="entry name" value="Glycosyl hydrolase domain"/>
    <property type="match status" value="1"/>
</dbReference>
<name>A0A9D1ZUY1_9FIRM</name>
<proteinExistence type="inferred from homology"/>
<comment type="similarity">
    <text evidence="1 2">Belongs to the glycosyl hydrolase 31 family.</text>
</comment>
<dbReference type="InterPro" id="IPR017853">
    <property type="entry name" value="GH"/>
</dbReference>
<feature type="domain" description="Glycoside hydrolase family 31 TIM barrel" evidence="3">
    <location>
        <begin position="227"/>
        <end position="562"/>
    </location>
</feature>
<dbReference type="Gene3D" id="2.60.40.1180">
    <property type="entry name" value="Golgi alpha-mannosidase II"/>
    <property type="match status" value="1"/>
</dbReference>
<dbReference type="InterPro" id="IPR011013">
    <property type="entry name" value="Gal_mutarotase_sf_dom"/>
</dbReference>
<dbReference type="GO" id="GO:0004553">
    <property type="term" value="F:hydrolase activity, hydrolyzing O-glycosyl compounds"/>
    <property type="evidence" value="ECO:0007669"/>
    <property type="project" value="InterPro"/>
</dbReference>
<dbReference type="EMBL" id="DXCQ01000028">
    <property type="protein sequence ID" value="HIY96627.1"/>
    <property type="molecule type" value="Genomic_DNA"/>
</dbReference>
<dbReference type="PANTHER" id="PTHR43863:SF2">
    <property type="entry name" value="MALTASE-GLUCOAMYLASE"/>
    <property type="match status" value="1"/>
</dbReference>
<keyword evidence="2" id="KW-0378">Hydrolase</keyword>
<gene>
    <name evidence="5" type="ORF">H9729_02965</name>
</gene>
<organism evidence="5 6">
    <name type="scientific">Candidatus Borkfalkia excrementigallinarum</name>
    <dbReference type="NCBI Taxonomy" id="2838506"/>
    <lineage>
        <taxon>Bacteria</taxon>
        <taxon>Bacillati</taxon>
        <taxon>Bacillota</taxon>
        <taxon>Clostridia</taxon>
        <taxon>Christensenellales</taxon>
        <taxon>Christensenellaceae</taxon>
        <taxon>Candidatus Borkfalkia</taxon>
    </lineage>
</organism>
<dbReference type="AlphaFoldDB" id="A0A9D1ZUY1"/>
<dbReference type="InterPro" id="IPR013780">
    <property type="entry name" value="Glyco_hydro_b"/>
</dbReference>
<evidence type="ECO:0008006" key="7">
    <source>
        <dbReference type="Google" id="ProtNLM"/>
    </source>
</evidence>
<evidence type="ECO:0000256" key="1">
    <source>
        <dbReference type="ARBA" id="ARBA00007806"/>
    </source>
</evidence>
<dbReference type="GO" id="GO:0030246">
    <property type="term" value="F:carbohydrate binding"/>
    <property type="evidence" value="ECO:0007669"/>
    <property type="project" value="InterPro"/>
</dbReference>
<dbReference type="Gene3D" id="2.60.40.1760">
    <property type="entry name" value="glycosyl hydrolase (family 31)"/>
    <property type="match status" value="1"/>
</dbReference>
<evidence type="ECO:0000259" key="3">
    <source>
        <dbReference type="Pfam" id="PF01055"/>
    </source>
</evidence>
<dbReference type="SUPFAM" id="SSF51445">
    <property type="entry name" value="(Trans)glycosidases"/>
    <property type="match status" value="1"/>
</dbReference>
<sequence>MLYEKNGALILERKGETLCIYAQGKNALRVRSTMNPEFAQTDWALAGAVAGKAEIEVSENGARIKNGKISATVTRLGQINFFREEECILQEYYRCYEYDSPHTPSLRVRAREFKPIRGGDYALTVRFESADGEKIYGMGQYQQPYLDLKGCTLELAQRNSQISAPFALSSRGYGFLWNNPAVGQVTFGKNITEWRAESVKQCDYWITADSTPKAIIENFTELVGRAPVFPENAMGLWQCKLRYRTQEEVLEVAREYHRRGIPLDVIVIDFFHWTRQGEWKFDKKYWPDPAAMVRELNSYGTRCMVSVWPTVDKKSENFAEMDERGFLIRPERGSQCFDFLGDSMIYDATNPKAREYIWEKCRQNYYDDGIDMFWLDEAEPEYTAYDFDNFRYHLGSDLQVGNIYPRCHAQAFYEGQRKAGQTDICNLLRCAWVGSQKYAALVWSGDIQGNFETLRDQFAAGLNMGIAGIPWWTTDIGGFFVNVKEKGHTELLLRWFEYAVFSPVLRMHGDKGPSDIPALDDRDYGGGFCHTGLPNEIWSYGEEVYEVLKKFAELRTRLKPYIKEVMREASDTGLPPMRAMFLEFPEDEKCWDANEQYMFGSRYLVAPVLYAGMRERNVYLPAGKWRDIRDGKEYEGGREMKVSAPLDEIPVFERL</sequence>
<dbReference type="CDD" id="cd14752">
    <property type="entry name" value="GH31_N"/>
    <property type="match status" value="1"/>
</dbReference>
<dbReference type="Pfam" id="PF01055">
    <property type="entry name" value="Glyco_hydro_31_2nd"/>
    <property type="match status" value="1"/>
</dbReference>
<evidence type="ECO:0000256" key="2">
    <source>
        <dbReference type="RuleBase" id="RU361185"/>
    </source>
</evidence>
<dbReference type="CDD" id="cd06591">
    <property type="entry name" value="GH31_xylosidase_XylS"/>
    <property type="match status" value="1"/>
</dbReference>
<dbReference type="Proteomes" id="UP000886750">
    <property type="component" value="Unassembled WGS sequence"/>
</dbReference>
<keyword evidence="2" id="KW-0326">Glycosidase</keyword>
<evidence type="ECO:0000313" key="6">
    <source>
        <dbReference type="Proteomes" id="UP000886750"/>
    </source>
</evidence>
<dbReference type="Pfam" id="PF21365">
    <property type="entry name" value="Glyco_hydro_31_3rd"/>
    <property type="match status" value="1"/>
</dbReference>
<reference evidence="5" key="1">
    <citation type="journal article" date="2021" name="PeerJ">
        <title>Extensive microbial diversity within the chicken gut microbiome revealed by metagenomics and culture.</title>
        <authorList>
            <person name="Gilroy R."/>
            <person name="Ravi A."/>
            <person name="Getino M."/>
            <person name="Pursley I."/>
            <person name="Horton D.L."/>
            <person name="Alikhan N.F."/>
            <person name="Baker D."/>
            <person name="Gharbi K."/>
            <person name="Hall N."/>
            <person name="Watson M."/>
            <person name="Adriaenssens E.M."/>
            <person name="Foster-Nyarko E."/>
            <person name="Jarju S."/>
            <person name="Secka A."/>
            <person name="Antonio M."/>
            <person name="Oren A."/>
            <person name="Chaudhuri R.R."/>
            <person name="La Ragione R."/>
            <person name="Hildebrand F."/>
            <person name="Pallen M.J."/>
        </authorList>
    </citation>
    <scope>NUCLEOTIDE SEQUENCE</scope>
    <source>
        <strain evidence="5">1345</strain>
    </source>
</reference>
<feature type="domain" description="Glycosyl hydrolase family 31 C-terminal" evidence="4">
    <location>
        <begin position="573"/>
        <end position="654"/>
    </location>
</feature>
<evidence type="ECO:0000259" key="4">
    <source>
        <dbReference type="Pfam" id="PF21365"/>
    </source>
</evidence>
<comment type="caution">
    <text evidence="5">The sequence shown here is derived from an EMBL/GenBank/DDBJ whole genome shotgun (WGS) entry which is preliminary data.</text>
</comment>
<dbReference type="Gene3D" id="3.20.20.80">
    <property type="entry name" value="Glycosidases"/>
    <property type="match status" value="1"/>
</dbReference>
<dbReference type="SUPFAM" id="SSF74650">
    <property type="entry name" value="Galactose mutarotase-like"/>
    <property type="match status" value="1"/>
</dbReference>
<reference evidence="5" key="2">
    <citation type="submission" date="2021-04" db="EMBL/GenBank/DDBJ databases">
        <authorList>
            <person name="Gilroy R."/>
        </authorList>
    </citation>
    <scope>NUCLEOTIDE SEQUENCE</scope>
    <source>
        <strain evidence="5">1345</strain>
    </source>
</reference>
<dbReference type="GO" id="GO:0005975">
    <property type="term" value="P:carbohydrate metabolic process"/>
    <property type="evidence" value="ECO:0007669"/>
    <property type="project" value="InterPro"/>
</dbReference>
<protein>
    <recommendedName>
        <fullName evidence="7">Glycoside hydrolase family 31 protein</fullName>
    </recommendedName>
</protein>
<dbReference type="InterPro" id="IPR051816">
    <property type="entry name" value="Glycosyl_Hydrolase_31"/>
</dbReference>
<evidence type="ECO:0000313" key="5">
    <source>
        <dbReference type="EMBL" id="HIY96627.1"/>
    </source>
</evidence>
<dbReference type="InterPro" id="IPR000322">
    <property type="entry name" value="Glyco_hydro_31_TIM"/>
</dbReference>